<dbReference type="InterPro" id="IPR029030">
    <property type="entry name" value="Caspase-like_dom_sf"/>
</dbReference>
<evidence type="ECO:0000313" key="5">
    <source>
        <dbReference type="Proteomes" id="UP000289200"/>
    </source>
</evidence>
<dbReference type="Gene3D" id="3.40.50.1460">
    <property type="match status" value="1"/>
</dbReference>
<feature type="region of interest" description="Disordered" evidence="1">
    <location>
        <begin position="650"/>
        <end position="725"/>
    </location>
</feature>
<dbReference type="InterPro" id="IPR052039">
    <property type="entry name" value="Caspase-related_regulators"/>
</dbReference>
<keyword evidence="2" id="KW-1133">Transmembrane helix</keyword>
<dbReference type="InterPro" id="IPR011600">
    <property type="entry name" value="Pept_C14_caspase"/>
</dbReference>
<dbReference type="SUPFAM" id="SSF52129">
    <property type="entry name" value="Caspase-like"/>
    <property type="match status" value="1"/>
</dbReference>
<feature type="compositionally biased region" description="Basic and acidic residues" evidence="1">
    <location>
        <begin position="657"/>
        <end position="700"/>
    </location>
</feature>
<evidence type="ECO:0000259" key="3">
    <source>
        <dbReference type="PROSITE" id="PS50208"/>
    </source>
</evidence>
<proteinExistence type="predicted"/>
<feature type="domain" description="Caspase family p20" evidence="3">
    <location>
        <begin position="88"/>
        <end position="218"/>
    </location>
</feature>
<dbReference type="PROSITE" id="PS50208">
    <property type="entry name" value="CASPASE_P20"/>
    <property type="match status" value="1"/>
</dbReference>
<sequence length="725" mass="79135">MTRRMLSMVLPEVLRAAAPVVSSAKTGAQKTAPVRRPVATPDHKQPRAVLSRFVHRTANPPRSLWRSLVLAAIIVAAGVLVAGAAQADKRAALIIGNSSYQNVVKLDNPFNDASAIAEMFRKANFDSVELKLDLGVIEFKRALRDFYNTTRDADVAVVYYAGHGIEVGGVNYMVPVDAKLRSDYDAEDEAVALERIFRSIEATRRLRLVILDACRDNPFARTMQRQIASRAVTHGLAKVEPMGTDTLVAYAAKAGSTAEDGAGRNSPFTQALVNNLTTPGLDIRIALGRVRDEVLKRTNNRQEPFVYGSLGGATVSLVPEPEKKPVASAADARGDYELAERVGTVSAWDSFLAVHGTGFYAELAKQQRTKLSAGAAKPEASVVAALDRSTPPPRPPEEAMSPDRLAWDKLQDSTDPAAIRAFIKKYPTSPLAVVAQTRLEIIERAIADRKREEADRARFEREAARQRQEEEKRAKAAVEAEKKAAAEAEARAQREAARQREDEERRAKLSAAEREKADREAARRRDEEEKRAKAAAEADAKAAEAEKKAAEAEKKAAAEAETKAQREAALRIEQERARAKPLDGAEVVRSAQIELRRLGCYEGDDNGVLNDATRRALQAYRLSTGHGRGDIGVTAALVEDLQQQRPIKNCLAALEPAKPKRDAETERPAREKKKPEVATRREKPEPKREARPAPPKREAPRAQATAARPAPARGGGGAVMHGIGF</sequence>
<protein>
    <recommendedName>
        <fullName evidence="3">Caspase family p20 domain-containing protein</fullName>
    </recommendedName>
</protein>
<dbReference type="RefSeq" id="WP_244601424.1">
    <property type="nucleotide sequence ID" value="NZ_UWOC01000015.1"/>
</dbReference>
<dbReference type="Pfam" id="PF00656">
    <property type="entry name" value="Peptidase_C14"/>
    <property type="match status" value="1"/>
</dbReference>
<evidence type="ECO:0000256" key="1">
    <source>
        <dbReference type="SAM" id="MobiDB-lite"/>
    </source>
</evidence>
<feature type="compositionally biased region" description="Gly residues" evidence="1">
    <location>
        <begin position="713"/>
        <end position="725"/>
    </location>
</feature>
<dbReference type="PANTHER" id="PTHR22576:SF37">
    <property type="entry name" value="MUCOSA-ASSOCIATED LYMPHOID TISSUE LYMPHOMA TRANSLOCATION PROTEIN 1"/>
    <property type="match status" value="1"/>
</dbReference>
<reference evidence="5" key="1">
    <citation type="submission" date="2018-10" db="EMBL/GenBank/DDBJ databases">
        <authorList>
            <person name="Peiro R."/>
            <person name="Begona"/>
            <person name="Cbmso G."/>
            <person name="Lopez M."/>
            <person name="Gonzalez S."/>
            <person name="Sacristan E."/>
            <person name="Castillo E."/>
        </authorList>
    </citation>
    <scope>NUCLEOTIDE SEQUENCE [LARGE SCALE GENOMIC DNA]</scope>
</reference>
<name>A0A3S4FAC1_9BRAD</name>
<dbReference type="InterPro" id="IPR001309">
    <property type="entry name" value="Pept_C14_p20"/>
</dbReference>
<feature type="region of interest" description="Disordered" evidence="1">
    <location>
        <begin position="382"/>
        <end position="404"/>
    </location>
</feature>
<feature type="compositionally biased region" description="Low complexity" evidence="1">
    <location>
        <begin position="701"/>
        <end position="712"/>
    </location>
</feature>
<dbReference type="PANTHER" id="PTHR22576">
    <property type="entry name" value="MUCOSA ASSOCIATED LYMPHOID TISSUE LYMPHOMA TRANSLOCATION PROTEIN 1/PARACASPASE"/>
    <property type="match status" value="1"/>
</dbReference>
<dbReference type="GO" id="GO:0004197">
    <property type="term" value="F:cysteine-type endopeptidase activity"/>
    <property type="evidence" value="ECO:0007669"/>
    <property type="project" value="InterPro"/>
</dbReference>
<feature type="region of interest" description="Disordered" evidence="1">
    <location>
        <begin position="460"/>
        <end position="562"/>
    </location>
</feature>
<accession>A0A3S4FAC1</accession>
<evidence type="ECO:0000313" key="4">
    <source>
        <dbReference type="EMBL" id="VCU07168.1"/>
    </source>
</evidence>
<dbReference type="AlphaFoldDB" id="A0A3S4FAC1"/>
<keyword evidence="2" id="KW-0472">Membrane</keyword>
<keyword evidence="2" id="KW-0812">Transmembrane</keyword>
<gene>
    <name evidence="4" type="ORF">RHODGE_RHODGE_00273</name>
</gene>
<dbReference type="Proteomes" id="UP000289200">
    <property type="component" value="Unassembled WGS sequence"/>
</dbReference>
<dbReference type="EMBL" id="UWOC01000015">
    <property type="protein sequence ID" value="VCU07168.1"/>
    <property type="molecule type" value="Genomic_DNA"/>
</dbReference>
<comment type="caution">
    <text evidence="4">The sequence shown here is derived from an EMBL/GenBank/DDBJ whole genome shotgun (WGS) entry which is preliminary data.</text>
</comment>
<dbReference type="GO" id="GO:0006508">
    <property type="term" value="P:proteolysis"/>
    <property type="evidence" value="ECO:0007669"/>
    <property type="project" value="InterPro"/>
</dbReference>
<organism evidence="4 5">
    <name type="scientific">Rhodoplanes serenus</name>
    <dbReference type="NCBI Taxonomy" id="200615"/>
    <lineage>
        <taxon>Bacteria</taxon>
        <taxon>Pseudomonadati</taxon>
        <taxon>Pseudomonadota</taxon>
        <taxon>Alphaproteobacteria</taxon>
        <taxon>Hyphomicrobiales</taxon>
        <taxon>Nitrobacteraceae</taxon>
        <taxon>Rhodoplanes</taxon>
    </lineage>
</organism>
<evidence type="ECO:0000256" key="2">
    <source>
        <dbReference type="SAM" id="Phobius"/>
    </source>
</evidence>
<feature type="transmembrane region" description="Helical" evidence="2">
    <location>
        <begin position="64"/>
        <end position="85"/>
    </location>
</feature>
<keyword evidence="5" id="KW-1185">Reference proteome</keyword>